<keyword evidence="2" id="KW-1185">Reference proteome</keyword>
<dbReference type="EMBL" id="CM023486">
    <property type="protein sequence ID" value="KAH6927266.1"/>
    <property type="molecule type" value="Genomic_DNA"/>
</dbReference>
<reference evidence="1" key="1">
    <citation type="submission" date="2020-05" db="EMBL/GenBank/DDBJ databases">
        <title>Large-scale comparative analyses of tick genomes elucidate their genetic diversity and vector capacities.</title>
        <authorList>
            <person name="Jia N."/>
            <person name="Wang J."/>
            <person name="Shi W."/>
            <person name="Du L."/>
            <person name="Sun Y."/>
            <person name="Zhan W."/>
            <person name="Jiang J."/>
            <person name="Wang Q."/>
            <person name="Zhang B."/>
            <person name="Ji P."/>
            <person name="Sakyi L.B."/>
            <person name="Cui X."/>
            <person name="Yuan T."/>
            <person name="Jiang B."/>
            <person name="Yang W."/>
            <person name="Lam T.T.-Y."/>
            <person name="Chang Q."/>
            <person name="Ding S."/>
            <person name="Wang X."/>
            <person name="Zhu J."/>
            <person name="Ruan X."/>
            <person name="Zhao L."/>
            <person name="Wei J."/>
            <person name="Que T."/>
            <person name="Du C."/>
            <person name="Cheng J."/>
            <person name="Dai P."/>
            <person name="Han X."/>
            <person name="Huang E."/>
            <person name="Gao Y."/>
            <person name="Liu J."/>
            <person name="Shao H."/>
            <person name="Ye R."/>
            <person name="Li L."/>
            <person name="Wei W."/>
            <person name="Wang X."/>
            <person name="Wang C."/>
            <person name="Yang T."/>
            <person name="Huo Q."/>
            <person name="Li W."/>
            <person name="Guo W."/>
            <person name="Chen H."/>
            <person name="Zhou L."/>
            <person name="Ni X."/>
            <person name="Tian J."/>
            <person name="Zhou Y."/>
            <person name="Sheng Y."/>
            <person name="Liu T."/>
            <person name="Pan Y."/>
            <person name="Xia L."/>
            <person name="Li J."/>
            <person name="Zhao F."/>
            <person name="Cao W."/>
        </authorList>
    </citation>
    <scope>NUCLEOTIDE SEQUENCE</scope>
    <source>
        <strain evidence="1">Hyas-2018</strain>
    </source>
</reference>
<accession>A0ACB7RZP6</accession>
<name>A0ACB7RZP6_HYAAI</name>
<evidence type="ECO:0000313" key="1">
    <source>
        <dbReference type="EMBL" id="KAH6927266.1"/>
    </source>
</evidence>
<sequence>MFFLSPRVPPGRGPTAAAARRLGSAMGRSGPLVSFMSRRRKSLDKNRQRSCFEGAGAASGRRLFHRRPVVERRLRVSVRDPVWRPVLNAQLIVGRVPVTSSVSTVGTAEAAAVEHQAADTSTPGKCPAERAWFPCGPWWRALVMVVVRGCLGHTTTAPGRAPAPLVKGACLAGRMAEAGPSSCHRCPLCPFATESVADFCKHMCVHTDARGNCSMCDKLLGAKAEAAATGKLSCCVCGEAFADSGGLQGHLRAHVAACQACGAAFPQRAQLEAHQRACHGGWVLATGAATTTAAAGAFRQKEYIKRHMRTHTGERPFACPTCGKAFRQKSHVDRHARTHQPPKGAKPLFFPAKEL</sequence>
<evidence type="ECO:0000313" key="2">
    <source>
        <dbReference type="Proteomes" id="UP000821845"/>
    </source>
</evidence>
<proteinExistence type="predicted"/>
<organism evidence="1 2">
    <name type="scientific">Hyalomma asiaticum</name>
    <name type="common">Tick</name>
    <dbReference type="NCBI Taxonomy" id="266040"/>
    <lineage>
        <taxon>Eukaryota</taxon>
        <taxon>Metazoa</taxon>
        <taxon>Ecdysozoa</taxon>
        <taxon>Arthropoda</taxon>
        <taxon>Chelicerata</taxon>
        <taxon>Arachnida</taxon>
        <taxon>Acari</taxon>
        <taxon>Parasitiformes</taxon>
        <taxon>Ixodida</taxon>
        <taxon>Ixodoidea</taxon>
        <taxon>Ixodidae</taxon>
        <taxon>Hyalomminae</taxon>
        <taxon>Hyalomma</taxon>
    </lineage>
</organism>
<protein>
    <submittedName>
        <fullName evidence="1">Uncharacterized protein</fullName>
    </submittedName>
</protein>
<dbReference type="Proteomes" id="UP000821845">
    <property type="component" value="Chromosome 6"/>
</dbReference>
<comment type="caution">
    <text evidence="1">The sequence shown here is derived from an EMBL/GenBank/DDBJ whole genome shotgun (WGS) entry which is preliminary data.</text>
</comment>
<gene>
    <name evidence="1" type="ORF">HPB50_001227</name>
</gene>